<gene>
    <name evidence="1" type="ORF">ACFPJ5_19600</name>
</gene>
<dbReference type="Gene3D" id="3.30.530.20">
    <property type="match status" value="1"/>
</dbReference>
<dbReference type="InterPro" id="IPR023393">
    <property type="entry name" value="START-like_dom_sf"/>
</dbReference>
<protein>
    <submittedName>
        <fullName evidence="1">SRPBCC family protein</fullName>
    </submittedName>
</protein>
<comment type="caution">
    <text evidence="1">The sequence shown here is derived from an EMBL/GenBank/DDBJ whole genome shotgun (WGS) entry which is preliminary data.</text>
</comment>
<dbReference type="InterPro" id="IPR019587">
    <property type="entry name" value="Polyketide_cyclase/dehydratase"/>
</dbReference>
<accession>A0ABD5RGC8</accession>
<proteinExistence type="predicted"/>
<dbReference type="RefSeq" id="WP_227231193.1">
    <property type="nucleotide sequence ID" value="NZ_JAJCVJ010000003.1"/>
</dbReference>
<dbReference type="EMBL" id="JBHSKX010000004">
    <property type="protein sequence ID" value="MFC5369139.1"/>
    <property type="molecule type" value="Genomic_DNA"/>
</dbReference>
<dbReference type="Proteomes" id="UP001596201">
    <property type="component" value="Unassembled WGS sequence"/>
</dbReference>
<organism evidence="1 2">
    <name type="scientific">Salinirubrum litoreum</name>
    <dbReference type="NCBI Taxonomy" id="1126234"/>
    <lineage>
        <taxon>Archaea</taxon>
        <taxon>Methanobacteriati</taxon>
        <taxon>Methanobacteriota</taxon>
        <taxon>Stenosarchaea group</taxon>
        <taxon>Halobacteria</taxon>
        <taxon>Halobacteriales</taxon>
        <taxon>Haloferacaceae</taxon>
        <taxon>Salinirubrum</taxon>
    </lineage>
</organism>
<dbReference type="AlphaFoldDB" id="A0ABD5RGC8"/>
<name>A0ABD5RGC8_9EURY</name>
<keyword evidence="2" id="KW-1185">Reference proteome</keyword>
<reference evidence="1 2" key="1">
    <citation type="journal article" date="2019" name="Int. J. Syst. Evol. Microbiol.">
        <title>The Global Catalogue of Microorganisms (GCM) 10K type strain sequencing project: providing services to taxonomists for standard genome sequencing and annotation.</title>
        <authorList>
            <consortium name="The Broad Institute Genomics Platform"/>
            <consortium name="The Broad Institute Genome Sequencing Center for Infectious Disease"/>
            <person name="Wu L."/>
            <person name="Ma J."/>
        </authorList>
    </citation>
    <scope>NUCLEOTIDE SEQUENCE [LARGE SCALE GENOMIC DNA]</scope>
    <source>
        <strain evidence="1 2">CGMCC 1.12237</strain>
    </source>
</reference>
<dbReference type="SUPFAM" id="SSF55961">
    <property type="entry name" value="Bet v1-like"/>
    <property type="match status" value="1"/>
</dbReference>
<evidence type="ECO:0000313" key="2">
    <source>
        <dbReference type="Proteomes" id="UP001596201"/>
    </source>
</evidence>
<dbReference type="CDD" id="cd07812">
    <property type="entry name" value="SRPBCC"/>
    <property type="match status" value="1"/>
</dbReference>
<evidence type="ECO:0000313" key="1">
    <source>
        <dbReference type="EMBL" id="MFC5369139.1"/>
    </source>
</evidence>
<dbReference type="Pfam" id="PF10604">
    <property type="entry name" value="Polyketide_cyc2"/>
    <property type="match status" value="1"/>
</dbReference>
<sequence length="149" mass="16743">MLEVEETVRIDAPVAEVFEYMDRPENQPEITPSLTHSETLEELSNGGKRVAYTYTMAGIDLDGEIEAVEYDPEAHILWEMSGDLSGEIEWTFTADGDETVVTYVGRYEIPIPVLDAVVKPFVRRYNERELRTTLENLKTRVEAGAAASA</sequence>